<evidence type="ECO:0000313" key="7">
    <source>
        <dbReference type="Proteomes" id="UP000332933"/>
    </source>
</evidence>
<reference evidence="5" key="2">
    <citation type="submission" date="2019-06" db="EMBL/GenBank/DDBJ databases">
        <title>Genomics analysis of Aphanomyces spp. identifies a new class of oomycete effector associated with host adaptation.</title>
        <authorList>
            <person name="Gaulin E."/>
        </authorList>
    </citation>
    <scope>NUCLEOTIDE SEQUENCE</scope>
    <source>
        <strain evidence="5">CBS 578.67</strain>
    </source>
</reference>
<feature type="domain" description="Protein kinase" evidence="4">
    <location>
        <begin position="169"/>
        <end position="432"/>
    </location>
</feature>
<dbReference type="PANTHER" id="PTHR44329">
    <property type="entry name" value="SERINE/THREONINE-PROTEIN KINASE TNNI3K-RELATED"/>
    <property type="match status" value="1"/>
</dbReference>
<feature type="domain" description="C2" evidence="3">
    <location>
        <begin position="1"/>
        <end position="102"/>
    </location>
</feature>
<evidence type="ECO:0000259" key="3">
    <source>
        <dbReference type="PROSITE" id="PS50004"/>
    </source>
</evidence>
<evidence type="ECO:0000256" key="2">
    <source>
        <dbReference type="ARBA" id="ARBA00022840"/>
    </source>
</evidence>
<evidence type="ECO:0000256" key="1">
    <source>
        <dbReference type="ARBA" id="ARBA00022741"/>
    </source>
</evidence>
<evidence type="ECO:0000313" key="6">
    <source>
        <dbReference type="EMBL" id="VFT89072.1"/>
    </source>
</evidence>
<dbReference type="SUPFAM" id="SSF49562">
    <property type="entry name" value="C2 domain (Calcium/lipid-binding domain, CaLB)"/>
    <property type="match status" value="1"/>
</dbReference>
<dbReference type="Pfam" id="PF00168">
    <property type="entry name" value="C2"/>
    <property type="match status" value="1"/>
</dbReference>
<dbReference type="AlphaFoldDB" id="A0A485KUZ0"/>
<keyword evidence="2" id="KW-0067">ATP-binding</keyword>
<evidence type="ECO:0000259" key="4">
    <source>
        <dbReference type="PROSITE" id="PS50011"/>
    </source>
</evidence>
<reference evidence="6 7" key="1">
    <citation type="submission" date="2019-03" db="EMBL/GenBank/DDBJ databases">
        <authorList>
            <person name="Gaulin E."/>
            <person name="Dumas B."/>
        </authorList>
    </citation>
    <scope>NUCLEOTIDE SEQUENCE [LARGE SCALE GENOMIC DNA]</scope>
    <source>
        <strain evidence="6">CBS 568.67</strain>
    </source>
</reference>
<dbReference type="InterPro" id="IPR035892">
    <property type="entry name" value="C2_domain_sf"/>
</dbReference>
<dbReference type="InterPro" id="IPR051681">
    <property type="entry name" value="Ser/Thr_Kinases-Pseudokinases"/>
</dbReference>
<dbReference type="PANTHER" id="PTHR44329:SF298">
    <property type="entry name" value="MIXED LINEAGE KINASE DOMAIN-LIKE PROTEIN"/>
    <property type="match status" value="1"/>
</dbReference>
<protein>
    <submittedName>
        <fullName evidence="6">Aste57867_12218 protein</fullName>
    </submittedName>
</protein>
<dbReference type="InterPro" id="IPR000008">
    <property type="entry name" value="C2_dom"/>
</dbReference>
<dbReference type="PROSITE" id="PS50011">
    <property type="entry name" value="PROTEIN_KINASE_DOM"/>
    <property type="match status" value="1"/>
</dbReference>
<dbReference type="Pfam" id="PF07714">
    <property type="entry name" value="PK_Tyr_Ser-Thr"/>
    <property type="match status" value="1"/>
</dbReference>
<dbReference type="GO" id="GO:0005524">
    <property type="term" value="F:ATP binding"/>
    <property type="evidence" value="ECO:0007669"/>
    <property type="project" value="UniProtKB-KW"/>
</dbReference>
<keyword evidence="1" id="KW-0547">Nucleotide-binding</keyword>
<name>A0A485KUZ0_9STRA</name>
<keyword evidence="7" id="KW-1185">Reference proteome</keyword>
<proteinExistence type="predicted"/>
<dbReference type="InterPro" id="IPR001245">
    <property type="entry name" value="Ser-Thr/Tyr_kinase_cat_dom"/>
</dbReference>
<dbReference type="SMART" id="SM00239">
    <property type="entry name" value="C2"/>
    <property type="match status" value="1"/>
</dbReference>
<dbReference type="OrthoDB" id="4062651at2759"/>
<dbReference type="SUPFAM" id="SSF56112">
    <property type="entry name" value="Protein kinase-like (PK-like)"/>
    <property type="match status" value="1"/>
</dbReference>
<sequence length="440" mass="48978">MDLIVHVLEARNLIHGAYVLTKQTPYCTLKIAGQKQKTNVNMTEATNPHFNQEFEFHGVDPSDDFAIEIKDHHNNLPKVHLGRYGIKLENLTGDSLGHDKWFALKNINKPQVDAGDVRMRFELRSTKGEATSTAASVSPTHAVPVVAHPFASPTPAGEIDWTGYEELIKYKNHYIDPSLLGHVRHAPTDYMLAEICYLDGAHVMVKSSQVPAERQALVKEIIALSKIHCDKILPFVGFYIDGDGPHCVTVHHLANPSNLHDLLTRMGARFKFSDKLKCAINVAEALTYMHGKSMLHRGIKAQNVLLDKSKNALLSGFGSCRTRSYEHTLTSKVGDVQWSAPEMLSGGEYGEKVDVYSFGVFLTELETGKLPFDDELADCTLSMTDLSTSIVDGRLRPQPSAACPPAFKEVIDWCLQYDPSQRPHMKIVHERLCAIADKEP</sequence>
<dbReference type="InterPro" id="IPR011009">
    <property type="entry name" value="Kinase-like_dom_sf"/>
</dbReference>
<dbReference type="Proteomes" id="UP000332933">
    <property type="component" value="Unassembled WGS sequence"/>
</dbReference>
<dbReference type="EMBL" id="CAADRA010005366">
    <property type="protein sequence ID" value="VFT89072.1"/>
    <property type="molecule type" value="Genomic_DNA"/>
</dbReference>
<dbReference type="InterPro" id="IPR000719">
    <property type="entry name" value="Prot_kinase_dom"/>
</dbReference>
<evidence type="ECO:0000313" key="5">
    <source>
        <dbReference type="EMBL" id="KAF0697071.1"/>
    </source>
</evidence>
<dbReference type="PROSITE" id="PS50004">
    <property type="entry name" value="C2"/>
    <property type="match status" value="1"/>
</dbReference>
<dbReference type="Gene3D" id="1.10.510.10">
    <property type="entry name" value="Transferase(Phosphotransferase) domain 1"/>
    <property type="match status" value="1"/>
</dbReference>
<dbReference type="CDD" id="cd00030">
    <property type="entry name" value="C2"/>
    <property type="match status" value="1"/>
</dbReference>
<dbReference type="GO" id="GO:0004674">
    <property type="term" value="F:protein serine/threonine kinase activity"/>
    <property type="evidence" value="ECO:0007669"/>
    <property type="project" value="TreeGrafter"/>
</dbReference>
<dbReference type="Gene3D" id="2.60.40.150">
    <property type="entry name" value="C2 domain"/>
    <property type="match status" value="1"/>
</dbReference>
<dbReference type="EMBL" id="VJMH01005345">
    <property type="protein sequence ID" value="KAF0697071.1"/>
    <property type="molecule type" value="Genomic_DNA"/>
</dbReference>
<gene>
    <name evidence="6" type="primary">Aste57867_12218</name>
    <name evidence="5" type="ORF">As57867_012173</name>
    <name evidence="6" type="ORF">ASTE57867_12218</name>
</gene>
<accession>A0A485KUZ0</accession>
<organism evidence="6 7">
    <name type="scientific">Aphanomyces stellatus</name>
    <dbReference type="NCBI Taxonomy" id="120398"/>
    <lineage>
        <taxon>Eukaryota</taxon>
        <taxon>Sar</taxon>
        <taxon>Stramenopiles</taxon>
        <taxon>Oomycota</taxon>
        <taxon>Saprolegniomycetes</taxon>
        <taxon>Saprolegniales</taxon>
        <taxon>Verrucalvaceae</taxon>
        <taxon>Aphanomyces</taxon>
    </lineage>
</organism>